<sequence length="380" mass="43876">MILFYFFTAITLIWSTQSKVILQAKDSEFPIIPTQKKAYSLSFDLIIYGDYVVKGSEQNRTVLYLSSTVNNEIRCPEVSLLADNKLQVCSSPVNTKSFCYHGNTPLPYGKTIKIKIEQVVKLNDEFNFIINIDNHIVYDQEVQTVSEFFWNEQGQFWLHEGIRRFHNVQIFKGRQRKMDSFWNQSPGLFASNVHFENLPEHFKVQKEYFFQTIPTQRPYKLFFAIMLLKSDDSLITVKDTNVFSLVASQINTNGSKRSIITDQVTLVAGQPKLRICTAGSSDGREQICFTTGPLPHGKFINFRVKKDYTSSGSKDTATYSYTLRMSEDVLNPGEPIFSTMVRHQYDDVDVIFGHRLEPANVYVRNFYPIIMQDNGNWFVL</sequence>
<evidence type="ECO:0000313" key="2">
    <source>
        <dbReference type="EnsemblMetazoa" id="CLYHEMP021945.3"/>
    </source>
</evidence>
<dbReference type="OrthoDB" id="5600418at2759"/>
<feature type="signal peptide" evidence="1">
    <location>
        <begin position="1"/>
        <end position="18"/>
    </location>
</feature>
<reference evidence="2" key="1">
    <citation type="submission" date="2021-01" db="UniProtKB">
        <authorList>
            <consortium name="EnsemblMetazoa"/>
        </authorList>
    </citation>
    <scope>IDENTIFICATION</scope>
</reference>
<organism evidence="2 3">
    <name type="scientific">Clytia hemisphaerica</name>
    <dbReference type="NCBI Taxonomy" id="252671"/>
    <lineage>
        <taxon>Eukaryota</taxon>
        <taxon>Metazoa</taxon>
        <taxon>Cnidaria</taxon>
        <taxon>Hydrozoa</taxon>
        <taxon>Hydroidolina</taxon>
        <taxon>Leptothecata</taxon>
        <taxon>Obeliida</taxon>
        <taxon>Clytiidae</taxon>
        <taxon>Clytia</taxon>
    </lineage>
</organism>
<keyword evidence="3" id="KW-1185">Reference proteome</keyword>
<protein>
    <submittedName>
        <fullName evidence="2">Uncharacterized protein</fullName>
    </submittedName>
</protein>
<dbReference type="GeneID" id="136812667"/>
<evidence type="ECO:0000313" key="3">
    <source>
        <dbReference type="Proteomes" id="UP000594262"/>
    </source>
</evidence>
<keyword evidence="1" id="KW-0732">Signal</keyword>
<dbReference type="Proteomes" id="UP000594262">
    <property type="component" value="Unplaced"/>
</dbReference>
<proteinExistence type="predicted"/>
<dbReference type="RefSeq" id="XP_066925292.1">
    <property type="nucleotide sequence ID" value="XM_067069191.1"/>
</dbReference>
<evidence type="ECO:0000256" key="1">
    <source>
        <dbReference type="SAM" id="SignalP"/>
    </source>
</evidence>
<feature type="chain" id="PRO_5029598203" evidence="1">
    <location>
        <begin position="19"/>
        <end position="380"/>
    </location>
</feature>
<accession>A0A7M5XHE4</accession>
<dbReference type="EnsemblMetazoa" id="CLYHEMT021945.3">
    <property type="protein sequence ID" value="CLYHEMP021945.3"/>
    <property type="gene ID" value="CLYHEMG021945"/>
</dbReference>
<dbReference type="AlphaFoldDB" id="A0A7M5XHE4"/>
<name>A0A7M5XHE4_9CNID</name>